<feature type="domain" description="ABC transporter" evidence="9">
    <location>
        <begin position="3"/>
        <end position="244"/>
    </location>
</feature>
<keyword evidence="3 8" id="KW-1003">Cell membrane</keyword>
<dbReference type="InterPro" id="IPR015856">
    <property type="entry name" value="ABC_transpr_CbiO/EcfA_su"/>
</dbReference>
<evidence type="ECO:0000256" key="3">
    <source>
        <dbReference type="ARBA" id="ARBA00022475"/>
    </source>
</evidence>
<evidence type="ECO:0000259" key="9">
    <source>
        <dbReference type="PROSITE" id="PS50893"/>
    </source>
</evidence>
<name>A0A0H4T980_9ACTN</name>
<dbReference type="InterPro" id="IPR003593">
    <property type="entry name" value="AAA+_ATPase"/>
</dbReference>
<gene>
    <name evidence="10" type="primary">cbiO</name>
</gene>
<dbReference type="GO" id="GO:0042626">
    <property type="term" value="F:ATPase-coupled transmembrane transporter activity"/>
    <property type="evidence" value="ECO:0007669"/>
    <property type="project" value="TreeGrafter"/>
</dbReference>
<dbReference type="GO" id="GO:0005524">
    <property type="term" value="F:ATP binding"/>
    <property type="evidence" value="ECO:0007669"/>
    <property type="project" value="UniProtKB-UniRule"/>
</dbReference>
<dbReference type="InterPro" id="IPR030946">
    <property type="entry name" value="EcfA2"/>
</dbReference>
<dbReference type="InterPro" id="IPR017871">
    <property type="entry name" value="ABC_transporter-like_CS"/>
</dbReference>
<dbReference type="Gene3D" id="3.40.50.300">
    <property type="entry name" value="P-loop containing nucleotide triphosphate hydrolases"/>
    <property type="match status" value="1"/>
</dbReference>
<reference evidence="10" key="1">
    <citation type="journal article" date="2015" name="ISME J.">
        <title>Aquifer environment selects for microbial species cohorts in sediment and groundwater.</title>
        <authorList>
            <person name="Hug L.A."/>
            <person name="Thomas B.C."/>
            <person name="Brown C.T."/>
            <person name="Frischkorn K.R."/>
            <person name="Williams K.H."/>
            <person name="Tringe S.G."/>
            <person name="Banfield J.F."/>
        </authorList>
    </citation>
    <scope>NUCLEOTIDE SEQUENCE</scope>
</reference>
<keyword evidence="2 8" id="KW-0813">Transport</keyword>
<dbReference type="EC" id="7.-.-.-" evidence="8"/>
<accession>A0A0H4T980</accession>
<evidence type="ECO:0000256" key="4">
    <source>
        <dbReference type="ARBA" id="ARBA00022741"/>
    </source>
</evidence>
<dbReference type="SUPFAM" id="SSF52540">
    <property type="entry name" value="P-loop containing nucleoside triphosphate hydrolases"/>
    <property type="match status" value="1"/>
</dbReference>
<comment type="subcellular location">
    <subcellularLocation>
        <location evidence="1 8">Cell membrane</location>
        <topology evidence="1 8">Peripheral membrane protein</topology>
    </subcellularLocation>
</comment>
<keyword evidence="5 8" id="KW-0067">ATP-binding</keyword>
<dbReference type="Pfam" id="PF00005">
    <property type="entry name" value="ABC_tran"/>
    <property type="match status" value="1"/>
</dbReference>
<dbReference type="InterPro" id="IPR003439">
    <property type="entry name" value="ABC_transporter-like_ATP-bd"/>
</dbReference>
<evidence type="ECO:0000256" key="5">
    <source>
        <dbReference type="ARBA" id="ARBA00022840"/>
    </source>
</evidence>
<proteinExistence type="inferred from homology"/>
<comment type="similarity">
    <text evidence="8">Belongs to the ABC transporter superfamily. Energy-coupling factor EcfA family.</text>
</comment>
<keyword evidence="4 8" id="KW-0547">Nucleotide-binding</keyword>
<dbReference type="FunFam" id="3.40.50.300:FF:000224">
    <property type="entry name" value="Energy-coupling factor transporter ATP-binding protein EcfA"/>
    <property type="match status" value="1"/>
</dbReference>
<dbReference type="AlphaFoldDB" id="A0A0H4T980"/>
<protein>
    <recommendedName>
        <fullName evidence="8">Energy-coupling factor transporter ATP-binding protein EcfA2</fullName>
        <ecNumber evidence="8">7.-.-.-</ecNumber>
    </recommendedName>
</protein>
<evidence type="ECO:0000256" key="2">
    <source>
        <dbReference type="ARBA" id="ARBA00022448"/>
    </source>
</evidence>
<organism evidence="10">
    <name type="scientific">uncultured actinobacterium Rifle_16ft_4_minimus_550</name>
    <dbReference type="NCBI Taxonomy" id="1665149"/>
    <lineage>
        <taxon>Bacteria</taxon>
        <taxon>Bacillati</taxon>
        <taxon>Actinomycetota</taxon>
        <taxon>Actinomycetes</taxon>
        <taxon>marine Actinobacteria clade</taxon>
        <taxon>environmental samples</taxon>
    </lineage>
</organism>
<evidence type="ECO:0000256" key="8">
    <source>
        <dbReference type="RuleBase" id="RU365104"/>
    </source>
</evidence>
<dbReference type="PANTHER" id="PTHR43553">
    <property type="entry name" value="HEAVY METAL TRANSPORTER"/>
    <property type="match status" value="1"/>
</dbReference>
<dbReference type="PROSITE" id="PS00211">
    <property type="entry name" value="ABC_TRANSPORTER_1"/>
    <property type="match status" value="1"/>
</dbReference>
<dbReference type="GO" id="GO:0043190">
    <property type="term" value="C:ATP-binding cassette (ABC) transporter complex"/>
    <property type="evidence" value="ECO:0007669"/>
    <property type="project" value="TreeGrafter"/>
</dbReference>
<dbReference type="SMART" id="SM00382">
    <property type="entry name" value="AAA"/>
    <property type="match status" value="1"/>
</dbReference>
<comment type="function">
    <text evidence="8">ATP-binding (A) component of a common energy-coupling factor (ECF) ABC-transporter complex.</text>
</comment>
<evidence type="ECO:0000313" key="10">
    <source>
        <dbReference type="EMBL" id="AKQ04436.1"/>
    </source>
</evidence>
<dbReference type="InterPro" id="IPR050095">
    <property type="entry name" value="ECF_ABC_transporter_ATP-bd"/>
</dbReference>
<dbReference type="NCBIfam" id="TIGR04521">
    <property type="entry name" value="ECF_ATPase_2"/>
    <property type="match status" value="1"/>
</dbReference>
<dbReference type="PANTHER" id="PTHR43553:SF27">
    <property type="entry name" value="ENERGY-COUPLING FACTOR TRANSPORTER ATP-BINDING PROTEIN ECFA2"/>
    <property type="match status" value="1"/>
</dbReference>
<keyword evidence="6" id="KW-1278">Translocase</keyword>
<dbReference type="GO" id="GO:0016887">
    <property type="term" value="F:ATP hydrolysis activity"/>
    <property type="evidence" value="ECO:0007669"/>
    <property type="project" value="InterPro"/>
</dbReference>
<sequence length="286" mass="31187">MLLELQDVSFSYMHNTALTRQALKGINFILTDGEFVGLIGPTGSGKSTLIQHFNGLLSPTQGKVLIEGKELGREISPRSVRKIVGLVFQFPENQLFAETVFDDVAFGPRNLGFSEAETKREVKEALRIVGLNAEHFKDRSPFSLSGGEMRKVAIAGVLAMKPKILVLDEPTAGLDALGRQEILSYLKYLHQKMGLTIVLVSHNMDEVASLATRIVILNEGEIISSGEPEEVFFEAEKLRQVGSLSKGKNLSKPSPKYKEIVGVPQGGACSPLIRAACSQSPLKQPK</sequence>
<evidence type="ECO:0000256" key="7">
    <source>
        <dbReference type="ARBA" id="ARBA00023136"/>
    </source>
</evidence>
<keyword evidence="7 8" id="KW-0472">Membrane</keyword>
<dbReference type="EMBL" id="KT007039">
    <property type="protein sequence ID" value="AKQ04436.1"/>
    <property type="molecule type" value="Genomic_DNA"/>
</dbReference>
<comment type="subunit">
    <text evidence="8">Forms a stable energy-coupling factor (ECF) transporter complex composed of 2 membrane-embedded substrate-binding proteins (S component), 2 ATP-binding proteins (A component) and 2 transmembrane proteins (T component).</text>
</comment>
<dbReference type="InterPro" id="IPR027417">
    <property type="entry name" value="P-loop_NTPase"/>
</dbReference>
<evidence type="ECO:0000256" key="1">
    <source>
        <dbReference type="ARBA" id="ARBA00004202"/>
    </source>
</evidence>
<dbReference type="CDD" id="cd03225">
    <property type="entry name" value="ABC_cobalt_CbiO_domain1"/>
    <property type="match status" value="1"/>
</dbReference>
<dbReference type="PROSITE" id="PS50893">
    <property type="entry name" value="ABC_TRANSPORTER_2"/>
    <property type="match status" value="1"/>
</dbReference>
<evidence type="ECO:0000256" key="6">
    <source>
        <dbReference type="ARBA" id="ARBA00022967"/>
    </source>
</evidence>